<feature type="non-terminal residue" evidence="15">
    <location>
        <position position="1"/>
    </location>
</feature>
<dbReference type="Pfam" id="PF00058">
    <property type="entry name" value="Ldl_recept_b"/>
    <property type="match status" value="2"/>
</dbReference>
<dbReference type="PROSITE" id="PS51120">
    <property type="entry name" value="LDLRB"/>
    <property type="match status" value="1"/>
</dbReference>
<evidence type="ECO:0000256" key="1">
    <source>
        <dbReference type="ARBA" id="ARBA00004308"/>
    </source>
</evidence>
<protein>
    <recommendedName>
        <fullName evidence="17">Low density lipoprotein receptor</fullName>
    </recommendedName>
</protein>
<dbReference type="InterPro" id="IPR002172">
    <property type="entry name" value="LDrepeatLR_classA_rpt"/>
</dbReference>
<dbReference type="PRINTS" id="PR00261">
    <property type="entry name" value="LDLRECEPTOR"/>
</dbReference>
<organism evidence="15 16">
    <name type="scientific">Xenoophorus captivus</name>
    <dbReference type="NCBI Taxonomy" id="1517983"/>
    <lineage>
        <taxon>Eukaryota</taxon>
        <taxon>Metazoa</taxon>
        <taxon>Chordata</taxon>
        <taxon>Craniata</taxon>
        <taxon>Vertebrata</taxon>
        <taxon>Euteleostomi</taxon>
        <taxon>Actinopterygii</taxon>
        <taxon>Neopterygii</taxon>
        <taxon>Teleostei</taxon>
        <taxon>Neoteleostei</taxon>
        <taxon>Acanthomorphata</taxon>
        <taxon>Ovalentaria</taxon>
        <taxon>Atherinomorphae</taxon>
        <taxon>Cyprinodontiformes</taxon>
        <taxon>Goodeidae</taxon>
        <taxon>Xenoophorus</taxon>
    </lineage>
</organism>
<keyword evidence="9 12" id="KW-1015">Disulfide bond</keyword>
<sequence>CTNGQCISKAFVCDKDNDCYDGSDEVACPEPTCNTRSFQCNNSLCVPLIWKCDGDRDCVDGSDEWPQNCEGRQTEIKLSQCKSQEFQCSNGNCIPSIWRCDEDADCLDRSDEFNCSKLDLLDSNIDMASDSANHNVVIGSGIEAPEGLAVDWIHGNIYWTDRTLKTISVATAEGNKRKTLITEKLGRPRAITVDPENSTKTNPHCFSSKQEKVFWTDPINGSVFSANRLTGRDINELVTGLQTPEDIVLYHNLKQPFGVNWCREGSIINGGCEFLCLPAPLLEKDSPKYTCACPDNMALAADMKTCVAGFRHVVMPEEASASHPVALYVVLPLVVIAGLVFGAVLFWRTWRRKNTNTIHFANPVYQKTTEDERQMVTMDDMDIL</sequence>
<keyword evidence="8 14" id="KW-0472">Membrane</keyword>
<dbReference type="PROSITE" id="PS01209">
    <property type="entry name" value="LDLRA_1"/>
    <property type="match status" value="2"/>
</dbReference>
<dbReference type="Proteomes" id="UP001434883">
    <property type="component" value="Unassembled WGS sequence"/>
</dbReference>
<keyword evidence="3" id="KW-0245">EGF-like domain</keyword>
<evidence type="ECO:0000256" key="13">
    <source>
        <dbReference type="PROSITE-ProRule" id="PRU00461"/>
    </source>
</evidence>
<keyword evidence="11" id="KW-0325">Glycoprotein</keyword>
<keyword evidence="16" id="KW-1185">Reference proteome</keyword>
<dbReference type="Gene3D" id="2.120.10.30">
    <property type="entry name" value="TolB, C-terminal domain"/>
    <property type="match status" value="2"/>
</dbReference>
<evidence type="ECO:0000256" key="11">
    <source>
        <dbReference type="ARBA" id="ARBA00023180"/>
    </source>
</evidence>
<feature type="repeat" description="LDL-receptor class B" evidence="13">
    <location>
        <begin position="155"/>
        <end position="197"/>
    </location>
</feature>
<feature type="disulfide bond" evidence="12">
    <location>
        <begin position="13"/>
        <end position="28"/>
    </location>
</feature>
<dbReference type="Gene3D" id="2.10.25.10">
    <property type="entry name" value="Laminin"/>
    <property type="match status" value="1"/>
</dbReference>
<keyword evidence="6" id="KW-0677">Repeat</keyword>
<dbReference type="PROSITE" id="PS50068">
    <property type="entry name" value="LDLRA_2"/>
    <property type="match status" value="3"/>
</dbReference>
<dbReference type="InterPro" id="IPR051221">
    <property type="entry name" value="LDLR-related"/>
</dbReference>
<dbReference type="InterPro" id="IPR000033">
    <property type="entry name" value="LDLR_classB_rpt"/>
</dbReference>
<keyword evidence="5 14" id="KW-0812">Transmembrane</keyword>
<evidence type="ECO:0000256" key="7">
    <source>
        <dbReference type="ARBA" id="ARBA00022989"/>
    </source>
</evidence>
<feature type="disulfide bond" evidence="12">
    <location>
        <begin position="40"/>
        <end position="58"/>
    </location>
</feature>
<comment type="caution">
    <text evidence="15">The sequence shown here is derived from an EMBL/GenBank/DDBJ whole genome shotgun (WGS) entry which is preliminary data.</text>
</comment>
<evidence type="ECO:0000256" key="8">
    <source>
        <dbReference type="ARBA" id="ARBA00023136"/>
    </source>
</evidence>
<comment type="caution">
    <text evidence="12">Lacks conserved residue(s) required for the propagation of feature annotation.</text>
</comment>
<evidence type="ECO:0000256" key="3">
    <source>
        <dbReference type="ARBA" id="ARBA00022536"/>
    </source>
</evidence>
<dbReference type="InterPro" id="IPR023415">
    <property type="entry name" value="LDLR_class-A_CS"/>
</dbReference>
<evidence type="ECO:0000313" key="15">
    <source>
        <dbReference type="EMBL" id="MEQ2192184.1"/>
    </source>
</evidence>
<evidence type="ECO:0000313" key="16">
    <source>
        <dbReference type="Proteomes" id="UP001434883"/>
    </source>
</evidence>
<dbReference type="SMART" id="SM00135">
    <property type="entry name" value="LY"/>
    <property type="match status" value="2"/>
</dbReference>
<feature type="disulfide bond" evidence="12">
    <location>
        <begin position="33"/>
        <end position="45"/>
    </location>
</feature>
<evidence type="ECO:0000256" key="2">
    <source>
        <dbReference type="ARBA" id="ARBA00004479"/>
    </source>
</evidence>
<evidence type="ECO:0000256" key="6">
    <source>
        <dbReference type="ARBA" id="ARBA00022737"/>
    </source>
</evidence>
<reference evidence="15 16" key="1">
    <citation type="submission" date="2021-06" db="EMBL/GenBank/DDBJ databases">
        <authorList>
            <person name="Palmer J.M."/>
        </authorList>
    </citation>
    <scope>NUCLEOTIDE SEQUENCE [LARGE SCALE GENOMIC DNA]</scope>
    <source>
        <strain evidence="15 16">XC_2019</strain>
        <tissue evidence="15">Muscle</tissue>
    </source>
</reference>
<proteinExistence type="predicted"/>
<dbReference type="Pfam" id="PF00057">
    <property type="entry name" value="Ldl_recept_a"/>
    <property type="match status" value="3"/>
</dbReference>
<dbReference type="PANTHER" id="PTHR22722:SF15">
    <property type="entry name" value="LOW-DENSITY LIPOPROTEIN RECEPTOR-RELATED"/>
    <property type="match status" value="1"/>
</dbReference>
<dbReference type="SUPFAM" id="SSF63825">
    <property type="entry name" value="YWTD domain"/>
    <property type="match status" value="1"/>
</dbReference>
<feature type="disulfide bond" evidence="12">
    <location>
        <begin position="81"/>
        <end position="93"/>
    </location>
</feature>
<evidence type="ECO:0000256" key="5">
    <source>
        <dbReference type="ARBA" id="ARBA00022692"/>
    </source>
</evidence>
<evidence type="ECO:0008006" key="17">
    <source>
        <dbReference type="Google" id="ProtNLM"/>
    </source>
</evidence>
<dbReference type="SUPFAM" id="SSF57196">
    <property type="entry name" value="EGF/Laminin"/>
    <property type="match status" value="1"/>
</dbReference>
<dbReference type="PANTHER" id="PTHR22722">
    <property type="entry name" value="LOW-DENSITY LIPOPROTEIN RECEPTOR-RELATED PROTEIN 2-RELATED"/>
    <property type="match status" value="1"/>
</dbReference>
<feature type="disulfide bond" evidence="12">
    <location>
        <begin position="1"/>
        <end position="19"/>
    </location>
</feature>
<evidence type="ECO:0000256" key="10">
    <source>
        <dbReference type="ARBA" id="ARBA00023170"/>
    </source>
</evidence>
<accession>A0ABV0Q8Q0</accession>
<keyword evidence="7 14" id="KW-1133">Transmembrane helix</keyword>
<keyword evidence="10" id="KW-0675">Receptor</keyword>
<evidence type="ECO:0000256" key="12">
    <source>
        <dbReference type="PROSITE-ProRule" id="PRU00124"/>
    </source>
</evidence>
<dbReference type="EMBL" id="JAHRIN010001957">
    <property type="protein sequence ID" value="MEQ2192184.1"/>
    <property type="molecule type" value="Genomic_DNA"/>
</dbReference>
<feature type="disulfide bond" evidence="12">
    <location>
        <begin position="100"/>
        <end position="115"/>
    </location>
</feature>
<evidence type="ECO:0000256" key="4">
    <source>
        <dbReference type="ARBA" id="ARBA00022583"/>
    </source>
</evidence>
<feature type="disulfide bond" evidence="12">
    <location>
        <begin position="88"/>
        <end position="106"/>
    </location>
</feature>
<dbReference type="InterPro" id="IPR036055">
    <property type="entry name" value="LDL_receptor-like_sf"/>
</dbReference>
<dbReference type="SMART" id="SM00192">
    <property type="entry name" value="LDLa"/>
    <property type="match status" value="3"/>
</dbReference>
<dbReference type="CDD" id="cd00112">
    <property type="entry name" value="LDLa"/>
    <property type="match status" value="3"/>
</dbReference>
<dbReference type="Gene3D" id="4.10.400.10">
    <property type="entry name" value="Low-density Lipoprotein Receptor"/>
    <property type="match status" value="2"/>
</dbReference>
<evidence type="ECO:0000256" key="14">
    <source>
        <dbReference type="SAM" id="Phobius"/>
    </source>
</evidence>
<name>A0ABV0Q8Q0_9TELE</name>
<dbReference type="InterPro" id="IPR011042">
    <property type="entry name" value="6-blade_b-propeller_TolB-like"/>
</dbReference>
<dbReference type="SUPFAM" id="SSF57424">
    <property type="entry name" value="LDL receptor-like module"/>
    <property type="match status" value="3"/>
</dbReference>
<feature type="transmembrane region" description="Helical" evidence="14">
    <location>
        <begin position="325"/>
        <end position="347"/>
    </location>
</feature>
<evidence type="ECO:0000256" key="9">
    <source>
        <dbReference type="ARBA" id="ARBA00023157"/>
    </source>
</evidence>
<comment type="subcellular location">
    <subcellularLocation>
        <location evidence="1">Endomembrane system</location>
    </subcellularLocation>
    <subcellularLocation>
        <location evidence="2">Membrane</location>
        <topology evidence="2">Single-pass type I membrane protein</topology>
    </subcellularLocation>
</comment>
<keyword evidence="4" id="KW-0254">Endocytosis</keyword>
<dbReference type="Gene3D" id="4.10.1220.10">
    <property type="entry name" value="EGF-type module"/>
    <property type="match status" value="1"/>
</dbReference>
<gene>
    <name evidence="15" type="ORF">XENOCAPTIV_008233</name>
</gene>